<dbReference type="InterPro" id="IPR008775">
    <property type="entry name" value="Phytyl_CoA_dOase-like"/>
</dbReference>
<accession>A0ABS7J7Y4</accession>
<comment type="cofactor">
    <cofactor evidence="1">
        <name>Fe(2+)</name>
        <dbReference type="ChEBI" id="CHEBI:29033"/>
    </cofactor>
</comment>
<dbReference type="PANTHER" id="PTHR20883">
    <property type="entry name" value="PHYTANOYL-COA DIOXYGENASE DOMAIN CONTAINING 1"/>
    <property type="match status" value="1"/>
</dbReference>
<protein>
    <submittedName>
        <fullName evidence="2">Phytanoyl-CoA dioxygenase family protein</fullName>
    </submittedName>
</protein>
<comment type="caution">
    <text evidence="2">The sequence shown here is derived from an EMBL/GenBank/DDBJ whole genome shotgun (WGS) entry which is preliminary data.</text>
</comment>
<dbReference type="GO" id="GO:0051213">
    <property type="term" value="F:dioxygenase activity"/>
    <property type="evidence" value="ECO:0007669"/>
    <property type="project" value="UniProtKB-KW"/>
</dbReference>
<dbReference type="PANTHER" id="PTHR20883:SF48">
    <property type="entry name" value="ECTOINE DIOXYGENASE"/>
    <property type="match status" value="1"/>
</dbReference>
<dbReference type="EMBL" id="JAIGNO010000009">
    <property type="protein sequence ID" value="MBX7483428.1"/>
    <property type="molecule type" value="Genomic_DNA"/>
</dbReference>
<keyword evidence="2" id="KW-0223">Dioxygenase</keyword>
<gene>
    <name evidence="2" type="ORF">K3174_12880</name>
</gene>
<dbReference type="Gene3D" id="2.60.120.620">
    <property type="entry name" value="q2cbj1_9rhob like domain"/>
    <property type="match status" value="1"/>
</dbReference>
<proteinExistence type="predicted"/>
<name>A0ABS7J7Y4_9SPHN</name>
<keyword evidence="3" id="KW-1185">Reference proteome</keyword>
<evidence type="ECO:0000313" key="3">
    <source>
        <dbReference type="Proteomes" id="UP000755104"/>
    </source>
</evidence>
<reference evidence="2 3" key="1">
    <citation type="submission" date="2021-08" db="EMBL/GenBank/DDBJ databases">
        <title>Comparative Genomics Analysis of the Genus Qipengyuania Reveals Extensive Genetic Diversity and Metabolic Versatility, Including the Description of Fifteen Novel Species.</title>
        <authorList>
            <person name="Liu Y."/>
        </authorList>
    </citation>
    <scope>NUCLEOTIDE SEQUENCE [LARGE SCALE GENOMIC DNA]</scope>
    <source>
        <strain evidence="2 3">6D47A</strain>
    </source>
</reference>
<evidence type="ECO:0000256" key="1">
    <source>
        <dbReference type="ARBA" id="ARBA00001954"/>
    </source>
</evidence>
<dbReference type="SUPFAM" id="SSF51197">
    <property type="entry name" value="Clavaminate synthase-like"/>
    <property type="match status" value="1"/>
</dbReference>
<dbReference type="Pfam" id="PF05721">
    <property type="entry name" value="PhyH"/>
    <property type="match status" value="1"/>
</dbReference>
<sequence length="260" mass="30007">MKLSRERIDEFEENGFLILPELFSTDEVAVIRDAMARVFDRDEPANIREKKSKLVRTATGLHLRDEAFSRLVRHPRLIEPAKQLRGEDLYVQQCKINVKAAFEGEQWQWHQDFSTHNQEDGVLEPLALNLHIFLDDVNEFNGPLYFFKGSHKFGPLRNWHDTVSTSWDLWVIEEVDVRRVAETCPLQSMTGKAGTALIFGDLMLHGSPPNISPWNRSIFSMIANPVTNAYKKEARPDHQHHRDLSPIQPLADDCLLERIS</sequence>
<dbReference type="RefSeq" id="WP_221559168.1">
    <property type="nucleotide sequence ID" value="NZ_JAIGNO010000009.1"/>
</dbReference>
<evidence type="ECO:0000313" key="2">
    <source>
        <dbReference type="EMBL" id="MBX7483428.1"/>
    </source>
</evidence>
<dbReference type="Proteomes" id="UP000755104">
    <property type="component" value="Unassembled WGS sequence"/>
</dbReference>
<keyword evidence="2" id="KW-0560">Oxidoreductase</keyword>
<organism evidence="2 3">
    <name type="scientific">Qipengyuania qiaonensis</name>
    <dbReference type="NCBI Taxonomy" id="2867240"/>
    <lineage>
        <taxon>Bacteria</taxon>
        <taxon>Pseudomonadati</taxon>
        <taxon>Pseudomonadota</taxon>
        <taxon>Alphaproteobacteria</taxon>
        <taxon>Sphingomonadales</taxon>
        <taxon>Erythrobacteraceae</taxon>
        <taxon>Qipengyuania</taxon>
    </lineage>
</organism>